<dbReference type="RefSeq" id="WP_305001652.1">
    <property type="nucleotide sequence ID" value="NZ_JAUQUB010000001.1"/>
</dbReference>
<evidence type="ECO:0000256" key="5">
    <source>
        <dbReference type="ARBA" id="ARBA00022989"/>
    </source>
</evidence>
<proteinExistence type="inferred from homology"/>
<dbReference type="PANTHER" id="PTHR34584">
    <property type="entry name" value="NA(+)/H(+) ANTIPORTER SUBUNIT E1"/>
    <property type="match status" value="1"/>
</dbReference>
<evidence type="ECO:0000256" key="6">
    <source>
        <dbReference type="ARBA" id="ARBA00023136"/>
    </source>
</evidence>
<keyword evidence="4 7" id="KW-0812">Transmembrane</keyword>
<comment type="subcellular location">
    <subcellularLocation>
        <location evidence="1">Cell membrane</location>
        <topology evidence="1">Multi-pass membrane protein</topology>
    </subcellularLocation>
</comment>
<feature type="transmembrane region" description="Helical" evidence="7">
    <location>
        <begin position="21"/>
        <end position="51"/>
    </location>
</feature>
<dbReference type="Pfam" id="PF01899">
    <property type="entry name" value="MNHE"/>
    <property type="match status" value="1"/>
</dbReference>
<dbReference type="EMBL" id="JAUQUB010000001">
    <property type="protein sequence ID" value="MDO7881237.1"/>
    <property type="molecule type" value="Genomic_DNA"/>
</dbReference>
<evidence type="ECO:0000256" key="7">
    <source>
        <dbReference type="SAM" id="Phobius"/>
    </source>
</evidence>
<comment type="similarity">
    <text evidence="2">Belongs to the CPA3 antiporters (TC 2.A.63) subunit E family.</text>
</comment>
<evidence type="ECO:0000313" key="9">
    <source>
        <dbReference type="Proteomes" id="UP001241072"/>
    </source>
</evidence>
<evidence type="ECO:0000313" key="8">
    <source>
        <dbReference type="EMBL" id="MDO7881237.1"/>
    </source>
</evidence>
<organism evidence="8 9">
    <name type="scientific">Antiquaquibacter soli</name>
    <dbReference type="NCBI Taxonomy" id="3064523"/>
    <lineage>
        <taxon>Bacteria</taxon>
        <taxon>Bacillati</taxon>
        <taxon>Actinomycetota</taxon>
        <taxon>Actinomycetes</taxon>
        <taxon>Micrococcales</taxon>
        <taxon>Microbacteriaceae</taxon>
        <taxon>Antiquaquibacter</taxon>
    </lineage>
</organism>
<comment type="caution">
    <text evidence="8">The sequence shown here is derived from an EMBL/GenBank/DDBJ whole genome shotgun (WGS) entry which is preliminary data.</text>
</comment>
<name>A0ABT9BJN4_9MICO</name>
<dbReference type="Proteomes" id="UP001241072">
    <property type="component" value="Unassembled WGS sequence"/>
</dbReference>
<dbReference type="PANTHER" id="PTHR34584:SF1">
    <property type="entry name" value="NA(+)_H(+) ANTIPORTER SUBUNIT E1"/>
    <property type="match status" value="1"/>
</dbReference>
<accession>A0ABT9BJN4</accession>
<keyword evidence="5 7" id="KW-1133">Transmembrane helix</keyword>
<evidence type="ECO:0000256" key="1">
    <source>
        <dbReference type="ARBA" id="ARBA00004651"/>
    </source>
</evidence>
<feature type="transmembrane region" description="Helical" evidence="7">
    <location>
        <begin position="71"/>
        <end position="93"/>
    </location>
</feature>
<protein>
    <submittedName>
        <fullName evidence="8">Na+/H+ antiporter subunit E</fullName>
    </submittedName>
</protein>
<gene>
    <name evidence="8" type="ORF">Q5716_03250</name>
</gene>
<evidence type="ECO:0000256" key="3">
    <source>
        <dbReference type="ARBA" id="ARBA00022475"/>
    </source>
</evidence>
<keyword evidence="9" id="KW-1185">Reference proteome</keyword>
<keyword evidence="6 7" id="KW-0472">Membrane</keyword>
<feature type="transmembrane region" description="Helical" evidence="7">
    <location>
        <begin position="105"/>
        <end position="129"/>
    </location>
</feature>
<dbReference type="NCBIfam" id="NF006521">
    <property type="entry name" value="PRK08965.1-5"/>
    <property type="match status" value="1"/>
</dbReference>
<evidence type="ECO:0000256" key="4">
    <source>
        <dbReference type="ARBA" id="ARBA00022692"/>
    </source>
</evidence>
<dbReference type="InterPro" id="IPR002758">
    <property type="entry name" value="Cation_antiport_E"/>
</dbReference>
<sequence length="186" mass="20776">MTELRGSEVRKRIGWRLWQQLPLLVALVVLWMLLWGTVSWISVLSGVVVAIAVTRVFYLPPVELSGRLNPFWLLVFLCRFFFDVVVASFQVAGQAFRPRGVRSNAVIAVDLVTVSDFITTLTAITISLIPGSLVLEVDRDRSILYLHAIGVESVEEAERVRSKVLSVERAIVRAIGSADDVERTRA</sequence>
<evidence type="ECO:0000256" key="2">
    <source>
        <dbReference type="ARBA" id="ARBA00006228"/>
    </source>
</evidence>
<keyword evidence="3" id="KW-1003">Cell membrane</keyword>
<reference evidence="8 9" key="1">
    <citation type="submission" date="2023-07" db="EMBL/GenBank/DDBJ databases">
        <title>Protaetiibacter sp. nov WY-16 isolated from soil.</title>
        <authorList>
            <person name="Liu B."/>
            <person name="Wan Y."/>
        </authorList>
    </citation>
    <scope>NUCLEOTIDE SEQUENCE [LARGE SCALE GENOMIC DNA]</scope>
    <source>
        <strain evidence="8 9">WY-16</strain>
    </source>
</reference>